<keyword evidence="4" id="KW-0808">Transferase</keyword>
<dbReference type="GO" id="GO:0004797">
    <property type="term" value="F:thymidine kinase activity"/>
    <property type="evidence" value="ECO:0007669"/>
    <property type="project" value="UniProtKB-EC"/>
</dbReference>
<evidence type="ECO:0000256" key="1">
    <source>
        <dbReference type="ARBA" id="ARBA00007587"/>
    </source>
</evidence>
<keyword evidence="6" id="KW-0418">Kinase</keyword>
<name>A0A9P6GWI0_9MICR</name>
<reference evidence="8 9" key="1">
    <citation type="journal article" date="2020" name="Genome Biol. Evol.">
        <title>Comparative genomics of strictly vertically transmitted, feminizing microsporidia endosymbionts of amphipod crustaceans.</title>
        <authorList>
            <person name="Cormier A."/>
            <person name="Chebbi M.A."/>
            <person name="Giraud I."/>
            <person name="Wattier R."/>
            <person name="Teixeira M."/>
            <person name="Gilbert C."/>
            <person name="Rigaud T."/>
            <person name="Cordaux R."/>
        </authorList>
    </citation>
    <scope>NUCLEOTIDE SEQUENCE [LARGE SCALE GENOMIC DNA]</scope>
    <source>
        <strain evidence="8 9">Ou3-Ou53</strain>
    </source>
</reference>
<evidence type="ECO:0000313" key="9">
    <source>
        <dbReference type="Proteomes" id="UP000740883"/>
    </source>
</evidence>
<dbReference type="GO" id="GO:0005524">
    <property type="term" value="F:ATP binding"/>
    <property type="evidence" value="ECO:0007669"/>
    <property type="project" value="UniProtKB-KW"/>
</dbReference>
<sequence length="249" mass="29119">MIIATLGSMGCGKSTALINLYLYIYSQIPNLNRCMYTALYDEPHLKKTTMYNEEYEGPQVSSRIHKGVKAELITNETDFSNIKSVKDIIFIDEFQFIGDKQYETIKDKSKEGFLINIGTLNRSFSDYIWPKVRQLCNDADFIYVGESKDKSTKVPIKTNCMFVNEEFNLIYNPKDDAVRRFDCCTYEFWFKKSVEFLSKQYFDNDFDIKKTLEAEPSLVQPLLRLFDLWKLKQGNKETQSIIFGEKDTK</sequence>
<dbReference type="Pfam" id="PF00265">
    <property type="entry name" value="TK"/>
    <property type="match status" value="1"/>
</dbReference>
<gene>
    <name evidence="8" type="ORF">NGRA_2529</name>
</gene>
<dbReference type="OrthoDB" id="10309806at2759"/>
<evidence type="ECO:0000256" key="4">
    <source>
        <dbReference type="ARBA" id="ARBA00022679"/>
    </source>
</evidence>
<accession>A0A9P6GWI0</accession>
<dbReference type="SUPFAM" id="SSF52540">
    <property type="entry name" value="P-loop containing nucleoside triphosphate hydrolases"/>
    <property type="match status" value="1"/>
</dbReference>
<dbReference type="EC" id="2.7.1.21" evidence="2"/>
<keyword evidence="9" id="KW-1185">Reference proteome</keyword>
<comment type="caution">
    <text evidence="8">The sequence shown here is derived from an EMBL/GenBank/DDBJ whole genome shotgun (WGS) entry which is preliminary data.</text>
</comment>
<keyword evidence="3" id="KW-0237">DNA synthesis</keyword>
<dbReference type="InterPro" id="IPR027417">
    <property type="entry name" value="P-loop_NTPase"/>
</dbReference>
<dbReference type="AlphaFoldDB" id="A0A9P6GWI0"/>
<evidence type="ECO:0000256" key="6">
    <source>
        <dbReference type="ARBA" id="ARBA00022777"/>
    </source>
</evidence>
<evidence type="ECO:0000256" key="7">
    <source>
        <dbReference type="ARBA" id="ARBA00022840"/>
    </source>
</evidence>
<evidence type="ECO:0000256" key="3">
    <source>
        <dbReference type="ARBA" id="ARBA00022634"/>
    </source>
</evidence>
<keyword evidence="5" id="KW-0547">Nucleotide-binding</keyword>
<protein>
    <recommendedName>
        <fullName evidence="2">thymidine kinase</fullName>
        <ecNumber evidence="2">2.7.1.21</ecNumber>
    </recommendedName>
</protein>
<organism evidence="8 9">
    <name type="scientific">Nosema granulosis</name>
    <dbReference type="NCBI Taxonomy" id="83296"/>
    <lineage>
        <taxon>Eukaryota</taxon>
        <taxon>Fungi</taxon>
        <taxon>Fungi incertae sedis</taxon>
        <taxon>Microsporidia</taxon>
        <taxon>Nosematidae</taxon>
        <taxon>Nosema</taxon>
    </lineage>
</organism>
<evidence type="ECO:0000256" key="2">
    <source>
        <dbReference type="ARBA" id="ARBA00012118"/>
    </source>
</evidence>
<comment type="similarity">
    <text evidence="1">Belongs to the thymidine kinase family.</text>
</comment>
<dbReference type="Gene3D" id="3.40.50.300">
    <property type="entry name" value="P-loop containing nucleotide triphosphate hydrolases"/>
    <property type="match status" value="1"/>
</dbReference>
<evidence type="ECO:0000313" key="8">
    <source>
        <dbReference type="EMBL" id="KAF9761604.1"/>
    </source>
</evidence>
<proteinExistence type="inferred from homology"/>
<keyword evidence="7" id="KW-0067">ATP-binding</keyword>
<dbReference type="InterPro" id="IPR001267">
    <property type="entry name" value="Thymidine_kinase"/>
</dbReference>
<dbReference type="EMBL" id="SBJO01000294">
    <property type="protein sequence ID" value="KAF9761604.1"/>
    <property type="molecule type" value="Genomic_DNA"/>
</dbReference>
<dbReference type="Proteomes" id="UP000740883">
    <property type="component" value="Unassembled WGS sequence"/>
</dbReference>
<evidence type="ECO:0000256" key="5">
    <source>
        <dbReference type="ARBA" id="ARBA00022741"/>
    </source>
</evidence>
<dbReference type="GO" id="GO:0071897">
    <property type="term" value="P:DNA biosynthetic process"/>
    <property type="evidence" value="ECO:0007669"/>
    <property type="project" value="UniProtKB-KW"/>
</dbReference>